<dbReference type="Gene3D" id="2.60.40.10">
    <property type="entry name" value="Immunoglobulins"/>
    <property type="match status" value="3"/>
</dbReference>
<reference evidence="2" key="1">
    <citation type="submission" date="2020-04" db="EMBL/GenBank/DDBJ databases">
        <title>Tenacibaculum mesophilum bac2.</title>
        <authorList>
            <person name="Li M."/>
        </authorList>
    </citation>
    <scope>NUCLEOTIDE SEQUENCE</scope>
    <source>
        <strain evidence="2">Bac2</strain>
    </source>
</reference>
<sequence>MKNITLKLFLVPLITFCILSCDTEENEESLVDEVKISSYNIVDNTINGVSTKTELEFHNTSYDNIVSYGIKWFRKSKKEFYEKEYTGLQSSFFDASITEKLLKDSIYKTFSFVKFKDKIITSDTLEFISNFTTPIVIDSIYPKNGFIYDTLTVKGKNFCDSEFRNLIYFNGGGYRPFSVSDSIMKVVIPPYLKTSNLSLGVRTCAIAKNIKDIYTINAPILDSIESKERYVGEVLKLYGKNLHHSISELWLDNIKTEIKYTDYKDTLLVIVPKGLSKGKVDLKLKVLDRITEKKSFYQTTSPYIISTIPETIGFFDIVTIKGNYFKQGNEIPRVTIGGSNQTLLSYNKEEIKILVNRYFYTSNPELKIEINGFVDVATVKMRAPKILEFGKPKYHFTDEVVIKTDAFIDRNNLKIGNTPVKYGNNYQIDDDGAIKISLNEWLHLNTYYPSFVMEEEGKLKVELENQFGYDSSMIQIYPPQINSLDKKVYMYADNVTIKGNDFGYGRINKIYIDGELVTNPNNSSYTVKNTEIKFRLGINTTPGTHRLYVEVGGQKSNEVEYEIEKSEVHSVSKNEATRKDNYIVYGDNIERLSIKANGENCENILSSPTKSEFKFPYYRKLEGDIKITGSVGDQKFDIATLKGVEPHNLINNTLDNINLLGTCISGSNFKDWYFINYLGVFKFNHSSEKWDMIDNNPPPFSTFMGEERVLTVTDAELILPLNEYIYKYDIINKSWTSQKNDIFVNKGILIGDILYGMDYSKLYEYNVKTKEKIYREKFNTYNYETVTYGDNKIFVNPWQGQVFYFDIITKQFNYIGRPRNHFGTYQNVALKYYNDKLYYIGGLTDGGKEHRIYEYDFTENNWKEKTPMLIKGFDNSIHIKDGVFYIGLGKDLYGYDNKTLNKYYINKDLY</sequence>
<feature type="domain" description="IPT/TIG" evidence="1">
    <location>
        <begin position="315"/>
        <end position="372"/>
    </location>
</feature>
<dbReference type="InterPro" id="IPR014756">
    <property type="entry name" value="Ig_E-set"/>
</dbReference>
<dbReference type="SUPFAM" id="SSF81296">
    <property type="entry name" value="E set domains"/>
    <property type="match status" value="3"/>
</dbReference>
<dbReference type="SUPFAM" id="SSF50965">
    <property type="entry name" value="Galactose oxidase, central domain"/>
    <property type="match status" value="1"/>
</dbReference>
<name>A0AAE9MLI5_9FLAO</name>
<feature type="domain" description="IPT/TIG" evidence="1">
    <location>
        <begin position="492"/>
        <end position="561"/>
    </location>
</feature>
<dbReference type="InterPro" id="IPR011043">
    <property type="entry name" value="Gal_Oxase/kelch_b-propeller"/>
</dbReference>
<organism evidence="2 3">
    <name type="scientific">Tenacibaculum mesophilum</name>
    <dbReference type="NCBI Taxonomy" id="104268"/>
    <lineage>
        <taxon>Bacteria</taxon>
        <taxon>Pseudomonadati</taxon>
        <taxon>Bacteroidota</taxon>
        <taxon>Flavobacteriia</taxon>
        <taxon>Flavobacteriales</taxon>
        <taxon>Flavobacteriaceae</taxon>
        <taxon>Tenacibaculum</taxon>
    </lineage>
</organism>
<dbReference type="Pfam" id="PF01833">
    <property type="entry name" value="TIG"/>
    <property type="match status" value="3"/>
</dbReference>
<feature type="domain" description="IPT/TIG" evidence="1">
    <location>
        <begin position="136"/>
        <end position="203"/>
    </location>
</feature>
<dbReference type="InterPro" id="IPR015915">
    <property type="entry name" value="Kelch-typ_b-propeller"/>
</dbReference>
<evidence type="ECO:0000313" key="3">
    <source>
        <dbReference type="Proteomes" id="UP001056837"/>
    </source>
</evidence>
<proteinExistence type="predicted"/>
<evidence type="ECO:0000259" key="1">
    <source>
        <dbReference type="Pfam" id="PF01833"/>
    </source>
</evidence>
<protein>
    <recommendedName>
        <fullName evidence="1">IPT/TIG domain-containing protein</fullName>
    </recommendedName>
</protein>
<evidence type="ECO:0000313" key="2">
    <source>
        <dbReference type="EMBL" id="UTD14254.1"/>
    </source>
</evidence>
<dbReference type="EMBL" id="CP050861">
    <property type="protein sequence ID" value="UTD14254.1"/>
    <property type="molecule type" value="Genomic_DNA"/>
</dbReference>
<dbReference type="RefSeq" id="WP_253680105.1">
    <property type="nucleotide sequence ID" value="NZ_CP050861.1"/>
</dbReference>
<dbReference type="InterPro" id="IPR002909">
    <property type="entry name" value="IPT_dom"/>
</dbReference>
<accession>A0AAE9MLI5</accession>
<gene>
    <name evidence="2" type="ORF">HER15_01645</name>
</gene>
<dbReference type="Proteomes" id="UP001056837">
    <property type="component" value="Chromosome"/>
</dbReference>
<dbReference type="AlphaFoldDB" id="A0AAE9MLI5"/>
<dbReference type="InterPro" id="IPR013783">
    <property type="entry name" value="Ig-like_fold"/>
</dbReference>
<dbReference type="Gene3D" id="2.120.10.80">
    <property type="entry name" value="Kelch-type beta propeller"/>
    <property type="match status" value="1"/>
</dbReference>